<keyword evidence="1" id="KW-0175">Coiled coil</keyword>
<comment type="caution">
    <text evidence="3">The sequence shown here is derived from an EMBL/GenBank/DDBJ whole genome shotgun (WGS) entry which is preliminary data.</text>
</comment>
<keyword evidence="4" id="KW-1185">Reference proteome</keyword>
<evidence type="ECO:0000256" key="2">
    <source>
        <dbReference type="SAM" id="MobiDB-lite"/>
    </source>
</evidence>
<accession>A0AAW2ZP95</accession>
<gene>
    <name evidence="3" type="ORF">AKO1_009976</name>
</gene>
<reference evidence="3 4" key="1">
    <citation type="submission" date="2024-03" db="EMBL/GenBank/DDBJ databases">
        <title>The Acrasis kona genome and developmental transcriptomes reveal deep origins of eukaryotic multicellular pathways.</title>
        <authorList>
            <person name="Sheikh S."/>
            <person name="Fu C.-J."/>
            <person name="Brown M.W."/>
            <person name="Baldauf S.L."/>
        </authorList>
    </citation>
    <scope>NUCLEOTIDE SEQUENCE [LARGE SCALE GENOMIC DNA]</scope>
    <source>
        <strain evidence="3 4">ATCC MYA-3509</strain>
    </source>
</reference>
<dbReference type="Proteomes" id="UP001431209">
    <property type="component" value="Unassembled WGS sequence"/>
</dbReference>
<dbReference type="AlphaFoldDB" id="A0AAW2ZP95"/>
<feature type="compositionally biased region" description="Basic and acidic residues" evidence="2">
    <location>
        <begin position="166"/>
        <end position="187"/>
    </location>
</feature>
<organism evidence="3 4">
    <name type="scientific">Acrasis kona</name>
    <dbReference type="NCBI Taxonomy" id="1008807"/>
    <lineage>
        <taxon>Eukaryota</taxon>
        <taxon>Discoba</taxon>
        <taxon>Heterolobosea</taxon>
        <taxon>Tetramitia</taxon>
        <taxon>Eutetramitia</taxon>
        <taxon>Acrasidae</taxon>
        <taxon>Acrasis</taxon>
    </lineage>
</organism>
<evidence type="ECO:0000256" key="1">
    <source>
        <dbReference type="SAM" id="Coils"/>
    </source>
</evidence>
<protein>
    <submittedName>
        <fullName evidence="3">X-box-binding protein</fullName>
    </submittedName>
</protein>
<dbReference type="EMBL" id="JAOPGA020001779">
    <property type="protein sequence ID" value="KAL0491263.1"/>
    <property type="molecule type" value="Genomic_DNA"/>
</dbReference>
<proteinExistence type="predicted"/>
<feature type="region of interest" description="Disordered" evidence="2">
    <location>
        <begin position="144"/>
        <end position="207"/>
    </location>
</feature>
<sequence>MKSTKNKKEESHTSITIEEPFMFNGVDTCNMLGSYEDEDNFLSDIAASEAIKSDYVSSPDSSQDGPAATPPQLYNTFMTITAPQVQQQQLNYPLPMGTFNMNGTMFAPPVLAPQPHLTDPFQITSQLQELGSYFPSEPIIKRQSNEEEEKVVKRGRKREKTEVDEDEKRFQELDSRDPNDLTTEEKREKKKLRNRKTAKKSRDSNKEKLAKFDEIKAENDKLHYKVEELEEKCESLKRENTILRNRLQEPMMSSSATSKASKTTLAFAVLFCVGCTFLLNSTTTTHNNLIGVQPSSDIVRVTNVPTITPVKFQKTEPTISSMSAIPVGPAVVSTISQPTTKSLHYSHVSPSDDYSHVESANDYNYEKVQEQRTNKVKTLPAASDDVRRPGGRTLLAHLSKNMTADTCSLDEGVCRVKDGQMQVPELMFDFDGVGMVKKNFYYPNNMQKHFDSSAISQPEVINKNSNKQLIQMTDGSLYEKVKSKQYKYALGSIYTFPSPIEEEDEDQDHRKTLHLFCPIIYPLLPGPNDELNDMNNMDGLDERTLVKIHVPIQVMNKSSSGAQDGKIVRLAEITGDNVVLSEAYFEPAASIKAKTGN</sequence>
<name>A0AAW2ZP95_9EUKA</name>
<feature type="compositionally biased region" description="Basic residues" evidence="2">
    <location>
        <begin position="188"/>
        <end position="199"/>
    </location>
</feature>
<evidence type="ECO:0000313" key="4">
    <source>
        <dbReference type="Proteomes" id="UP001431209"/>
    </source>
</evidence>
<feature type="coiled-coil region" evidence="1">
    <location>
        <begin position="212"/>
        <end position="246"/>
    </location>
</feature>
<evidence type="ECO:0000313" key="3">
    <source>
        <dbReference type="EMBL" id="KAL0491263.1"/>
    </source>
</evidence>